<evidence type="ECO:0000259" key="6">
    <source>
        <dbReference type="PROSITE" id="PS50016"/>
    </source>
</evidence>
<dbReference type="InterPro" id="IPR036575">
    <property type="entry name" value="TFIIS_cen_dom_sf"/>
</dbReference>
<feature type="compositionally biased region" description="Basic and acidic residues" evidence="5">
    <location>
        <begin position="3181"/>
        <end position="3202"/>
    </location>
</feature>
<feature type="region of interest" description="Disordered" evidence="5">
    <location>
        <begin position="2983"/>
        <end position="3036"/>
    </location>
</feature>
<dbReference type="PANTHER" id="PTHR11477:SF13">
    <property type="entry name" value="DEATH-INDUCER OBLITERATOR 1"/>
    <property type="match status" value="1"/>
</dbReference>
<feature type="region of interest" description="Disordered" evidence="5">
    <location>
        <begin position="2466"/>
        <end position="2496"/>
    </location>
</feature>
<dbReference type="SMART" id="SM00510">
    <property type="entry name" value="TFS2M"/>
    <property type="match status" value="1"/>
</dbReference>
<dbReference type="SUPFAM" id="SSF46942">
    <property type="entry name" value="Elongation factor TFIIS domain 2"/>
    <property type="match status" value="1"/>
</dbReference>
<evidence type="ECO:0008006" key="10">
    <source>
        <dbReference type="Google" id="ProtNLM"/>
    </source>
</evidence>
<keyword evidence="2 4" id="KW-0863">Zinc-finger</keyword>
<organism evidence="8 9">
    <name type="scientific">Cirrhinus molitorella</name>
    <name type="common">mud carp</name>
    <dbReference type="NCBI Taxonomy" id="172907"/>
    <lineage>
        <taxon>Eukaryota</taxon>
        <taxon>Metazoa</taxon>
        <taxon>Chordata</taxon>
        <taxon>Craniata</taxon>
        <taxon>Vertebrata</taxon>
        <taxon>Euteleostomi</taxon>
        <taxon>Actinopterygii</taxon>
        <taxon>Neopterygii</taxon>
        <taxon>Teleostei</taxon>
        <taxon>Ostariophysi</taxon>
        <taxon>Cypriniformes</taxon>
        <taxon>Cyprinidae</taxon>
        <taxon>Labeoninae</taxon>
        <taxon>Labeonini</taxon>
        <taxon>Cirrhinus</taxon>
    </lineage>
</organism>
<feature type="compositionally biased region" description="Basic and acidic residues" evidence="5">
    <location>
        <begin position="1574"/>
        <end position="1585"/>
    </location>
</feature>
<feature type="compositionally biased region" description="Polar residues" evidence="5">
    <location>
        <begin position="21"/>
        <end position="30"/>
    </location>
</feature>
<keyword evidence="3" id="KW-0862">Zinc</keyword>
<dbReference type="Pfam" id="PF07500">
    <property type="entry name" value="TFIIS_M"/>
    <property type="match status" value="1"/>
</dbReference>
<feature type="compositionally biased region" description="Pro residues" evidence="5">
    <location>
        <begin position="746"/>
        <end position="761"/>
    </location>
</feature>
<feature type="compositionally biased region" description="Basic and acidic residues" evidence="5">
    <location>
        <begin position="2221"/>
        <end position="2267"/>
    </location>
</feature>
<feature type="compositionally biased region" description="Basic and acidic residues" evidence="5">
    <location>
        <begin position="34"/>
        <end position="65"/>
    </location>
</feature>
<dbReference type="CDD" id="cd15639">
    <property type="entry name" value="PHD_DIDO1_like"/>
    <property type="match status" value="1"/>
</dbReference>
<feature type="region of interest" description="Disordered" evidence="5">
    <location>
        <begin position="376"/>
        <end position="403"/>
    </location>
</feature>
<feature type="compositionally biased region" description="Low complexity" evidence="5">
    <location>
        <begin position="184"/>
        <end position="193"/>
    </location>
</feature>
<dbReference type="PROSITE" id="PS51321">
    <property type="entry name" value="TFIIS_CENTRAL"/>
    <property type="match status" value="1"/>
</dbReference>
<feature type="region of interest" description="Disordered" evidence="5">
    <location>
        <begin position="2576"/>
        <end position="2662"/>
    </location>
</feature>
<evidence type="ECO:0000256" key="5">
    <source>
        <dbReference type="SAM" id="MobiDB-lite"/>
    </source>
</evidence>
<comment type="caution">
    <text evidence="8">The sequence shown here is derived from an EMBL/GenBank/DDBJ whole genome shotgun (WGS) entry which is preliminary data.</text>
</comment>
<feature type="region of interest" description="Disordered" evidence="5">
    <location>
        <begin position="1286"/>
        <end position="1350"/>
    </location>
</feature>
<feature type="region of interest" description="Disordered" evidence="5">
    <location>
        <begin position="3151"/>
        <end position="3202"/>
    </location>
</feature>
<dbReference type="InterPro" id="IPR033082">
    <property type="entry name" value="DIDO1_PHD"/>
</dbReference>
<feature type="compositionally biased region" description="Basic and acidic residues" evidence="5">
    <location>
        <begin position="1441"/>
        <end position="1451"/>
    </location>
</feature>
<keyword evidence="9" id="KW-1185">Reference proteome</keyword>
<feature type="compositionally biased region" description="Polar residues" evidence="5">
    <location>
        <begin position="1906"/>
        <end position="1917"/>
    </location>
</feature>
<dbReference type="InterPro" id="IPR013083">
    <property type="entry name" value="Znf_RING/FYVE/PHD"/>
</dbReference>
<feature type="compositionally biased region" description="Polar residues" evidence="5">
    <location>
        <begin position="2334"/>
        <end position="2346"/>
    </location>
</feature>
<feature type="region of interest" description="Disordered" evidence="5">
    <location>
        <begin position="1401"/>
        <end position="1420"/>
    </location>
</feature>
<feature type="compositionally biased region" description="Pro residues" evidence="5">
    <location>
        <begin position="1922"/>
        <end position="1948"/>
    </location>
</feature>
<feature type="region of interest" description="Disordered" evidence="5">
    <location>
        <begin position="1097"/>
        <end position="1126"/>
    </location>
</feature>
<dbReference type="InterPro" id="IPR011011">
    <property type="entry name" value="Znf_FYVE_PHD"/>
</dbReference>
<feature type="compositionally biased region" description="Basic and acidic residues" evidence="5">
    <location>
        <begin position="492"/>
        <end position="503"/>
    </location>
</feature>
<proteinExistence type="predicted"/>
<feature type="compositionally biased region" description="Polar residues" evidence="5">
    <location>
        <begin position="1649"/>
        <end position="1665"/>
    </location>
</feature>
<feature type="compositionally biased region" description="Basic and acidic residues" evidence="5">
    <location>
        <begin position="155"/>
        <end position="168"/>
    </location>
</feature>
<dbReference type="InterPro" id="IPR003618">
    <property type="entry name" value="TFIIS_cen_dom"/>
</dbReference>
<feature type="compositionally biased region" description="Polar residues" evidence="5">
    <location>
        <begin position="878"/>
        <end position="889"/>
    </location>
</feature>
<evidence type="ECO:0000256" key="2">
    <source>
        <dbReference type="ARBA" id="ARBA00022771"/>
    </source>
</evidence>
<sequence>MEESVSPELAQAPEPEPSQDPVDTSSQEPTPVSEEVKDQKDQGDVSEDKVEDPDKSTKPSREFKKTWGFRRTTIAKRELPGEMAAETPEGKGAPVRRSGRQAKRTDKLEEFLVTVKRGRGTGRRSCPSRLEGGDPPSQTPTDAETASEASFDGNADVKIEEQKAASPEKKKRGRGRTRRAVKPVVGVGSVSDDGSSENEEKSAGEVTNETHEHVETAGSVEDGRDVEAKEEHAKDVVMKEEDGEEECNKNKEKPSNESINRRPTRATSKDAKRDTKPKVGAKLRNEKKEEDDDDDDEDDDEETSSSESDSDGYDPNALYCICRQKHNKRFMICCDRCEEWFHGDCVGISEARGRLMERNGEDYVCPNCYTQKGQFSKAGPSTAAAENGKRPAAGLRKSETGLATPPSTAVVTMEEKTSDDLGIKGRIEKATNPSGKKKIKIFQPQVAAVEGSSLPKCIGPGCERDALPDSVYCGNDCILRHAAAAMKTITTDGKDSKQKERGRPKAQKKATNKSPNKRKSGPERRTSNRGEEEDSESGTEEDDDDDEDKHAEEHPPPPAMSSWSSDHNYIAVTPEKTTPISASVLNKTSAQKDKEKEDNEEVKPEKETPSADKKPPASNIAPKGGKKSPGSKGTKTAAVTSPLPKGKPSATPLSSGRELRKQPIPIQAKSKKPGPPPPPIPVLSPPGGPGSRHHASGALRVAKSTFTIPKKQPQAGQKDSAEPGPSPTSRTPPSQVSSTQHSAPKPTQPTPPPAAPQPPPNNQMRSNIRRSLTDILYKRVSDSDDLSMSESEVGKLSVSIEKEMFNLYMNTDNKYKNKYRSLMFNLKDPKNKGLFYRVVGGEISPFRLVRLSPEELLSKEMSDWRKSDISESLDVSGRSHSGQPKSGSRQEGAPPDVDMEEAPPMSDGDDYQEDTRPTSAPQAPVSTGKGSSMPDIFSSMLKDTTAEHRAHLFDLNCKICTGQKLADDEPPSKKPKMSVPKKPEPSFKSKSEPRPSKSPVELPQASSVSALETPMPDSTSVMDDPSSAFPVVQAPVAAVVPAVSSVTITRRDPRTAGHRSSVPLIVPDVVVPAVPANVPVSVEPVVVEAKGPLPMPPPAPASIPRPVVPKSGSYGSSTTSMSETTPEGETALFLSGQEMMWKGFINMHSVAKFVTKAYLVSGSFEHLKEDLPDTIHIGGRISPHTVWDYVGKLKTSLSKELSLIRFHPATEEEEVAYVSLFSYFSSRKRFGVVANSNKRIKDLYLIPLSSKDPLPAKLLPFDGPGLEPARPNLLLGLLICQKDKKRPGAPLENEEKRSKTLRDDETGLPKPSTASKSEIKQDKVLRSSLDAISTTPPGTPPPLSASEPSSSVSSVFSILSSVKAPGVSTGTGSNSPSNGSTASTASATPLQTILKTLFGKKKQDSDVSLSPSDQSSVDVSVPSVSLLDPIVQQFAITKGKEVEVQDDRPYDPEEEYDPAVGYGTENTNDTTKIPAAVKQAEVTSVMDDVAYDPEDDSLFDEVGVDPSTKKLTEHQKVLEEKQVDEQKHEESVQIPETLISQPVTSLLANSQLLQLGKKVEELVAKSSVTPVINQRRDPRQSRDPRQASASRRQTSDSTEAEEESSLTTDKPSPQQGTLTETSPTQASTVADTQTAQPDSTEDTSVEEPSATTDIPVSQVTATLDSVQPAILHPEEFKSEEGGESEEESKSEELPFLDTKSTEVSIPLLGEKIDPELVESYMEKESEEEPKTKNEPIESEIKSFEEVWPNSASILKAEQVSSIGQTVSKADQAPSIGQPIETTATTYYNISTISTSSTSLHSGVPQDVIQDSSSYIDSHSSHIQHIPTTNPANIPPPMSFPPPIGPPPILGPPPMQGPPPITVPPPMHLPPPMSGPPPMQIPPMQGPPPPLGDKDHSQYPPPGSYPPFQSQWGSSSQFDAAPRGPPPPNFTPRGPPPFQPMGQRGPPPQIFDSSMNSMPPQHIGPRGPLPGPPPPGPPPSFDGQRFNGPPPPFNFSAPRGPPPPFPAPPLNHFDNRAPSHFPGPRGPPPLHNIGDHGPPSNLSRGPGEFEDGGNSYHQGIEKPQIPSQGPPFRGPLPNHFDGRRGPPGPSGEMSGQRFPPPTQFRGSPQHRGSFEEPRGTSSQDFERHRGPSVQQFGGPRGPPPGHYDKEPVGQPTRFNYNDDTPSDVRDVRPIRGPLLPTPPEGPIPIPGRIGGHSPDSHRDDHWRRHSPEMRRRSCSSRDSSEPHNRPSRFEGGSRDRDGSSRLSEERQRDLSEDRRRDRDREGGHGGRSWGWNREHEYDRGQFKIFRSNSKRINQRQSHLTITVCSTLMSRPCPSTRGPKPPVAPKPRLASEVSQSFVGNGDITSSDRLELNQDNESDVTQDEADASRENCTDDDVESDLSDKEFTVNYDTNHDVSCYNEIEEELQMAVDETVGEDEGKVCQATEVQHFDSADEDHIKNTDDTKPAENGEDAYNVLEDTCETLNEDQPAGGSQSLYEEIEEPPSENDQCEEDTKAGVKCVHEAQEDEPGLPSKATTCSQPSLCEEYPYDVIGTLDDNSTWQAERATKDPSGRFRFAEETEDPFEPYSVIEVLPSDLTCTSDPEARCTDDESNNEKPMDSEITTEEASNQEPYYVSSDDVADLEEEQAKLENDVSASEGQETAKNEEVDDYADIKDTDGDDQQIECVSSEDYVEIGDEDEPVNMERKTKGKSIRERSARRGQALLSQRNSCQPRLRLCNITVPADLDVGRTPELTNRVVFAHTTEAFEEDIEELDCHIVPFFEDSDTESDEHIYEEAGFDSEGENFISLDRKSIVTRSRSLSGKVPGYVPETVPEETGTEYQSHDYYTVALDQNGVPHPKLSDETETNRIIPSLRPRRFLLSPRSLSVEGRDLPFSGHFEGEKSPREQCRLQKKDDTLSLPCVITSSGSFSQRSHQSSSGVSTPTSLVDIPPPFELAYITKRPVTKSSPSLLIQHESPDNLKKKKTSFKRFLALKFKKKSESKARGDGSVRSSRSSSESSHHGPIRVLELDRRSTSGSPQLQSHVGKPQRNSEIPNTFLLYKERQRRQGAPKCYSNRGIARVESFEDRSRPPFMPLPLTKPRSISFPSADTSDYENIPAMSSDYENIQIPHGRPTRAVTITEFFDDHNRTTAPANENDGYVDMNSFAGIENKPSTQEQDPESAYTEPFPVCPVSANVSNEEDHGRTSEEEDGCGDHCHDRQ</sequence>
<dbReference type="SUPFAM" id="SSF57903">
    <property type="entry name" value="FYVE/PHD zinc finger"/>
    <property type="match status" value="1"/>
</dbReference>
<feature type="compositionally biased region" description="Pro residues" evidence="5">
    <location>
        <begin position="1987"/>
        <end position="2008"/>
    </location>
</feature>
<feature type="compositionally biased region" description="Low complexity" evidence="5">
    <location>
        <begin position="1812"/>
        <end position="1831"/>
    </location>
</feature>
<accession>A0ABR3MM00</accession>
<feature type="compositionally biased region" description="Pro residues" evidence="5">
    <location>
        <begin position="2178"/>
        <end position="2188"/>
    </location>
</feature>
<feature type="compositionally biased region" description="Basic and acidic residues" evidence="5">
    <location>
        <begin position="981"/>
        <end position="995"/>
    </location>
</feature>
<feature type="compositionally biased region" description="Polar residues" evidence="5">
    <location>
        <begin position="917"/>
        <end position="930"/>
    </location>
</feature>
<evidence type="ECO:0000313" key="8">
    <source>
        <dbReference type="EMBL" id="KAL1265645.1"/>
    </source>
</evidence>
<dbReference type="InterPro" id="IPR001965">
    <property type="entry name" value="Znf_PHD"/>
</dbReference>
<feature type="compositionally biased region" description="Polar residues" evidence="5">
    <location>
        <begin position="1004"/>
        <end position="1021"/>
    </location>
</feature>
<feature type="compositionally biased region" description="Low complexity" evidence="5">
    <location>
        <begin position="727"/>
        <end position="745"/>
    </location>
</feature>
<dbReference type="InterPro" id="IPR019787">
    <property type="entry name" value="Znf_PHD-finger"/>
</dbReference>
<feature type="region of interest" description="Disordered" evidence="5">
    <location>
        <begin position="963"/>
        <end position="1026"/>
    </location>
</feature>
<feature type="compositionally biased region" description="Acidic residues" evidence="5">
    <location>
        <begin position="897"/>
        <end position="912"/>
    </location>
</feature>
<dbReference type="PANTHER" id="PTHR11477">
    <property type="entry name" value="TRANSCRIPTION FACTOR S-II ZINC FINGER DOMAIN-CONTAINING PROTEIN"/>
    <property type="match status" value="1"/>
</dbReference>
<feature type="region of interest" description="Disordered" evidence="5">
    <location>
        <begin position="1"/>
        <end position="312"/>
    </location>
</feature>
<feature type="compositionally biased region" description="Low complexity" evidence="5">
    <location>
        <begin position="1108"/>
        <end position="1126"/>
    </location>
</feature>
<feature type="region of interest" description="Disordered" evidence="5">
    <location>
        <begin position="489"/>
        <end position="765"/>
    </location>
</feature>
<evidence type="ECO:0000256" key="4">
    <source>
        <dbReference type="PROSITE-ProRule" id="PRU00146"/>
    </source>
</evidence>
<feature type="domain" description="PHD-type" evidence="6">
    <location>
        <begin position="317"/>
        <end position="371"/>
    </location>
</feature>
<dbReference type="InterPro" id="IPR012921">
    <property type="entry name" value="SPOC_C"/>
</dbReference>
<dbReference type="Pfam" id="PF07744">
    <property type="entry name" value="SPOC"/>
    <property type="match status" value="1"/>
</dbReference>
<dbReference type="SMART" id="SM00249">
    <property type="entry name" value="PHD"/>
    <property type="match status" value="1"/>
</dbReference>
<evidence type="ECO:0000313" key="9">
    <source>
        <dbReference type="Proteomes" id="UP001558613"/>
    </source>
</evidence>
<feature type="compositionally biased region" description="Polar residues" evidence="5">
    <location>
        <begin position="1609"/>
        <end position="1638"/>
    </location>
</feature>
<feature type="compositionally biased region" description="Basic and acidic residues" evidence="5">
    <location>
        <begin position="2584"/>
        <end position="2600"/>
    </location>
</feature>
<feature type="compositionally biased region" description="Acidic residues" evidence="5">
    <location>
        <begin position="2355"/>
        <end position="2366"/>
    </location>
</feature>
<reference evidence="8 9" key="1">
    <citation type="submission" date="2023-09" db="EMBL/GenBank/DDBJ databases">
        <authorList>
            <person name="Wang M."/>
        </authorList>
    </citation>
    <scope>NUCLEOTIDE SEQUENCE [LARGE SCALE GENOMIC DNA]</scope>
    <source>
        <strain evidence="8">GT-2023</strain>
        <tissue evidence="8">Liver</tissue>
    </source>
</reference>
<feature type="region of interest" description="Disordered" evidence="5">
    <location>
        <begin position="1441"/>
        <end position="1471"/>
    </location>
</feature>
<feature type="compositionally biased region" description="Basic and acidic residues" evidence="5">
    <location>
        <begin position="267"/>
        <end position="288"/>
    </location>
</feature>
<feature type="compositionally biased region" description="Basic and acidic residues" evidence="5">
    <location>
        <begin position="520"/>
        <end position="530"/>
    </location>
</feature>
<gene>
    <name evidence="8" type="ORF">QQF64_003672</name>
</gene>
<feature type="compositionally biased region" description="Polar residues" evidence="5">
    <location>
        <begin position="139"/>
        <end position="148"/>
    </location>
</feature>
<feature type="compositionally biased region" description="Basic and acidic residues" evidence="5">
    <location>
        <begin position="198"/>
        <end position="255"/>
    </location>
</feature>
<dbReference type="Gene3D" id="1.10.472.30">
    <property type="entry name" value="Transcription elongation factor S-II, central domain"/>
    <property type="match status" value="1"/>
</dbReference>
<feature type="compositionally biased region" description="Acidic residues" evidence="5">
    <location>
        <begin position="531"/>
        <end position="547"/>
    </location>
</feature>
<feature type="compositionally biased region" description="Basic residues" evidence="5">
    <location>
        <begin position="504"/>
        <end position="519"/>
    </location>
</feature>
<dbReference type="InterPro" id="IPR019786">
    <property type="entry name" value="Zinc_finger_PHD-type_CS"/>
</dbReference>
<dbReference type="Gene3D" id="3.30.40.10">
    <property type="entry name" value="Zinc/RING finger domain, C3HC4 (zinc finger)"/>
    <property type="match status" value="1"/>
</dbReference>
<feature type="compositionally biased region" description="Acidic residues" evidence="5">
    <location>
        <begin position="289"/>
        <end position="312"/>
    </location>
</feature>
<feature type="compositionally biased region" description="Basic and acidic residues" evidence="5">
    <location>
        <begin position="1293"/>
        <end position="1307"/>
    </location>
</feature>
<feature type="compositionally biased region" description="Basic and acidic residues" evidence="5">
    <location>
        <begin position="590"/>
        <end position="615"/>
    </location>
</feature>
<feature type="compositionally biased region" description="Basic residues" evidence="5">
    <location>
        <begin position="169"/>
        <end position="181"/>
    </location>
</feature>
<feature type="compositionally biased region" description="Basic and acidic residues" evidence="5">
    <location>
        <begin position="1512"/>
        <end position="1531"/>
    </location>
</feature>
<feature type="domain" description="TFIIS central" evidence="7">
    <location>
        <begin position="764"/>
        <end position="884"/>
    </location>
</feature>
<dbReference type="Proteomes" id="UP001558613">
    <property type="component" value="Unassembled WGS sequence"/>
</dbReference>
<feature type="compositionally biased region" description="Pro residues" evidence="5">
    <location>
        <begin position="673"/>
        <end position="688"/>
    </location>
</feature>
<feature type="compositionally biased region" description="Pro residues" evidence="5">
    <location>
        <begin position="1832"/>
        <end position="1890"/>
    </location>
</feature>
<feature type="compositionally biased region" description="Polar residues" evidence="5">
    <location>
        <begin position="575"/>
        <end position="589"/>
    </location>
</feature>
<name>A0ABR3MM00_9TELE</name>
<keyword evidence="1" id="KW-0479">Metal-binding</keyword>
<evidence type="ECO:0000256" key="1">
    <source>
        <dbReference type="ARBA" id="ARBA00022723"/>
    </source>
</evidence>
<feature type="compositionally biased region" description="Polar residues" evidence="5">
    <location>
        <begin position="3016"/>
        <end position="3036"/>
    </location>
</feature>
<feature type="compositionally biased region" description="Low complexity" evidence="5">
    <location>
        <begin position="2990"/>
        <end position="2999"/>
    </location>
</feature>
<feature type="compositionally biased region" description="Pro residues" evidence="5">
    <location>
        <begin position="1966"/>
        <end position="1979"/>
    </location>
</feature>
<dbReference type="PROSITE" id="PS01359">
    <property type="entry name" value="ZF_PHD_1"/>
    <property type="match status" value="1"/>
</dbReference>
<feature type="compositionally biased region" description="Low complexity" evidence="5">
    <location>
        <begin position="1406"/>
        <end position="1420"/>
    </location>
</feature>
<feature type="non-terminal residue" evidence="8">
    <location>
        <position position="3202"/>
    </location>
</feature>
<feature type="region of interest" description="Disordered" evidence="5">
    <location>
        <begin position="1812"/>
        <end position="2276"/>
    </location>
</feature>
<dbReference type="PROSITE" id="PS50016">
    <property type="entry name" value="ZF_PHD_2"/>
    <property type="match status" value="1"/>
</dbReference>
<dbReference type="Pfam" id="PF00628">
    <property type="entry name" value="PHD"/>
    <property type="match status" value="1"/>
</dbReference>
<protein>
    <recommendedName>
        <fullName evidence="10">Death-inducer obliterator 1-like</fullName>
    </recommendedName>
</protein>
<feature type="region of interest" description="Disordered" evidence="5">
    <location>
        <begin position="1563"/>
        <end position="1710"/>
    </location>
</feature>
<feature type="region of interest" description="Disordered" evidence="5">
    <location>
        <begin position="1512"/>
        <end position="1534"/>
    </location>
</feature>
<dbReference type="EMBL" id="JAYMGO010000011">
    <property type="protein sequence ID" value="KAL1265645.1"/>
    <property type="molecule type" value="Genomic_DNA"/>
</dbReference>
<feature type="region of interest" description="Disordered" evidence="5">
    <location>
        <begin position="870"/>
        <end position="937"/>
    </location>
</feature>
<evidence type="ECO:0000256" key="3">
    <source>
        <dbReference type="ARBA" id="ARBA00022833"/>
    </source>
</evidence>
<feature type="region of interest" description="Disordered" evidence="5">
    <location>
        <begin position="1365"/>
        <end position="1386"/>
    </location>
</feature>
<feature type="region of interest" description="Disordered" evidence="5">
    <location>
        <begin position="2311"/>
        <end position="2382"/>
    </location>
</feature>
<feature type="compositionally biased region" description="Acidic residues" evidence="5">
    <location>
        <begin position="2479"/>
        <end position="2492"/>
    </location>
</feature>
<feature type="compositionally biased region" description="Basic and acidic residues" evidence="5">
    <location>
        <begin position="2197"/>
        <end position="2214"/>
    </location>
</feature>
<evidence type="ECO:0000259" key="7">
    <source>
        <dbReference type="PROSITE" id="PS51321"/>
    </source>
</evidence>
<feature type="compositionally biased region" description="Basic and acidic residues" evidence="5">
    <location>
        <begin position="2642"/>
        <end position="2658"/>
    </location>
</feature>
<feature type="compositionally biased region" description="Pro residues" evidence="5">
    <location>
        <begin position="1097"/>
        <end position="1107"/>
    </location>
</feature>
<feature type="compositionally biased region" description="Basic and acidic residues" evidence="5">
    <location>
        <begin position="2111"/>
        <end position="2128"/>
    </location>
</feature>